<protein>
    <submittedName>
        <fullName evidence="2">Uncharacterized protein</fullName>
    </submittedName>
</protein>
<evidence type="ECO:0000313" key="3">
    <source>
        <dbReference type="Proteomes" id="UP001176941"/>
    </source>
</evidence>
<evidence type="ECO:0000256" key="1">
    <source>
        <dbReference type="SAM" id="MobiDB-lite"/>
    </source>
</evidence>
<proteinExistence type="predicted"/>
<accession>A0ABN9A3J2</accession>
<name>A0ABN9A3J2_RANTA</name>
<reference evidence="2" key="1">
    <citation type="submission" date="2023-04" db="EMBL/GenBank/DDBJ databases">
        <authorList>
            <consortium name="ELIXIR-Norway"/>
        </authorList>
    </citation>
    <scope>NUCLEOTIDE SEQUENCE [LARGE SCALE GENOMIC DNA]</scope>
</reference>
<gene>
    <name evidence="2" type="ORF">MRATA1EN1_LOCUS27913</name>
</gene>
<dbReference type="EMBL" id="OX459944">
    <property type="protein sequence ID" value="CAI9178951.1"/>
    <property type="molecule type" value="Genomic_DNA"/>
</dbReference>
<organism evidence="2 3">
    <name type="scientific">Rangifer tarandus platyrhynchus</name>
    <name type="common">Svalbard reindeer</name>
    <dbReference type="NCBI Taxonomy" id="3082113"/>
    <lineage>
        <taxon>Eukaryota</taxon>
        <taxon>Metazoa</taxon>
        <taxon>Chordata</taxon>
        <taxon>Craniata</taxon>
        <taxon>Vertebrata</taxon>
        <taxon>Euteleostomi</taxon>
        <taxon>Mammalia</taxon>
        <taxon>Eutheria</taxon>
        <taxon>Laurasiatheria</taxon>
        <taxon>Artiodactyla</taxon>
        <taxon>Ruminantia</taxon>
        <taxon>Pecora</taxon>
        <taxon>Cervidae</taxon>
        <taxon>Odocoileinae</taxon>
        <taxon>Rangifer</taxon>
    </lineage>
</organism>
<sequence>MSRDYQKRHHCIIIARFLKILREFSQRGEKELICCQKCERQHHRDNLMQIAAVTAAQRTFRPHLERTGLPGASPDSLQMETWSALLPGLCPEEAILTPEHRLTVTLVGPENSRQGSGRGAQAGCSHKAERSTAASVTATLAKASQRCRKPQFPQGLLKPRGVPRRVNSFYAGQAGNKTRLLTGLSIMETLTQTKSKGLSLGAQAGSPRLWDGRSWGSCSHSWKKVHADGALDDWKPDASKGRSGYEIMSRELTEQRRATRAPRGSEKLRRCARCQQGLREETLLPARFYLLRDPWPGGWGAEGAPSPSCSAAVHAHDQRTSNEMRWPVLWGTGSSTLFR</sequence>
<keyword evidence="3" id="KW-1185">Reference proteome</keyword>
<dbReference type="Proteomes" id="UP001176941">
    <property type="component" value="Chromosome 8"/>
</dbReference>
<evidence type="ECO:0000313" key="2">
    <source>
        <dbReference type="EMBL" id="CAI9178951.1"/>
    </source>
</evidence>
<feature type="region of interest" description="Disordered" evidence="1">
    <location>
        <begin position="109"/>
        <end position="128"/>
    </location>
</feature>